<dbReference type="PANTHER" id="PTHR28268:SF1">
    <property type="entry name" value="MICOS SUBUNIT MIC26"/>
    <property type="match status" value="1"/>
</dbReference>
<dbReference type="OrthoDB" id="2399148at2759"/>
<dbReference type="GO" id="GO:0061617">
    <property type="term" value="C:MICOS complex"/>
    <property type="evidence" value="ECO:0007669"/>
    <property type="project" value="UniProtKB-UniRule"/>
</dbReference>
<feature type="compositionally biased region" description="Polar residues" evidence="2">
    <location>
        <begin position="31"/>
        <end position="50"/>
    </location>
</feature>
<reference evidence="3 4" key="1">
    <citation type="journal article" date="2018" name="Nat. Ecol. Evol.">
        <title>Pezizomycetes genomes reveal the molecular basis of ectomycorrhizal truffle lifestyle.</title>
        <authorList>
            <person name="Murat C."/>
            <person name="Payen T."/>
            <person name="Noel B."/>
            <person name="Kuo A."/>
            <person name="Morin E."/>
            <person name="Chen J."/>
            <person name="Kohler A."/>
            <person name="Krizsan K."/>
            <person name="Balestrini R."/>
            <person name="Da Silva C."/>
            <person name="Montanini B."/>
            <person name="Hainaut M."/>
            <person name="Levati E."/>
            <person name="Barry K.W."/>
            <person name="Belfiori B."/>
            <person name="Cichocki N."/>
            <person name="Clum A."/>
            <person name="Dockter R.B."/>
            <person name="Fauchery L."/>
            <person name="Guy J."/>
            <person name="Iotti M."/>
            <person name="Le Tacon F."/>
            <person name="Lindquist E.A."/>
            <person name="Lipzen A."/>
            <person name="Malagnac F."/>
            <person name="Mello A."/>
            <person name="Molinier V."/>
            <person name="Miyauchi S."/>
            <person name="Poulain J."/>
            <person name="Riccioni C."/>
            <person name="Rubini A."/>
            <person name="Sitrit Y."/>
            <person name="Splivallo R."/>
            <person name="Traeger S."/>
            <person name="Wang M."/>
            <person name="Zifcakova L."/>
            <person name="Wipf D."/>
            <person name="Zambonelli A."/>
            <person name="Paolocci F."/>
            <person name="Nowrousian M."/>
            <person name="Ottonello S."/>
            <person name="Baldrian P."/>
            <person name="Spatafora J.W."/>
            <person name="Henrissat B."/>
            <person name="Nagy L.G."/>
            <person name="Aury J.M."/>
            <person name="Wincker P."/>
            <person name="Grigoriev I.V."/>
            <person name="Bonfante P."/>
            <person name="Martin F.M."/>
        </authorList>
    </citation>
    <scope>NUCLEOTIDE SEQUENCE [LARGE SCALE GENOMIC DNA]</scope>
    <source>
        <strain evidence="3 4">RN42</strain>
    </source>
</reference>
<proteinExistence type="predicted"/>
<gene>
    <name evidence="3" type="ORF">BJ508DRAFT_412156</name>
</gene>
<comment type="function">
    <text evidence="1">Component of the MICOS complex, a large protein complex of the mitochondrial inner membrane that plays crucial roles in the maintenance of crista junctions, inner membrane architecture, and formation of contact sites to the outer membrane.</text>
</comment>
<feature type="region of interest" description="Disordered" evidence="2">
    <location>
        <begin position="201"/>
        <end position="224"/>
    </location>
</feature>
<dbReference type="STRING" id="1160509.A0A3N4IUV1"/>
<feature type="compositionally biased region" description="Basic and acidic residues" evidence="2">
    <location>
        <begin position="16"/>
        <end position="28"/>
    </location>
</feature>
<keyword evidence="1" id="KW-0999">Mitochondrion inner membrane</keyword>
<dbReference type="InterPro" id="IPR019166">
    <property type="entry name" value="MIC26/MIC27"/>
</dbReference>
<comment type="subunit">
    <text evidence="1">Component of the mitochondrial contact site and cristae organizing system (MICOS) complex.</text>
</comment>
<feature type="region of interest" description="Disordered" evidence="2">
    <location>
        <begin position="16"/>
        <end position="59"/>
    </location>
</feature>
<name>A0A3N4IUV1_ASCIM</name>
<evidence type="ECO:0000256" key="2">
    <source>
        <dbReference type="SAM" id="MobiDB-lite"/>
    </source>
</evidence>
<dbReference type="InterPro" id="IPR033181">
    <property type="entry name" value="Mic26_fungi"/>
</dbReference>
<dbReference type="EMBL" id="ML119654">
    <property type="protein sequence ID" value="RPA85374.1"/>
    <property type="molecule type" value="Genomic_DNA"/>
</dbReference>
<dbReference type="AlphaFoldDB" id="A0A3N4IUV1"/>
<comment type="subcellular location">
    <subcellularLocation>
        <location evidence="1">Mitochondrion inner membrane</location>
    </subcellularLocation>
</comment>
<evidence type="ECO:0000313" key="4">
    <source>
        <dbReference type="Proteomes" id="UP000275078"/>
    </source>
</evidence>
<accession>A0A3N4IUV1</accession>
<organism evidence="3 4">
    <name type="scientific">Ascobolus immersus RN42</name>
    <dbReference type="NCBI Taxonomy" id="1160509"/>
    <lineage>
        <taxon>Eukaryota</taxon>
        <taxon>Fungi</taxon>
        <taxon>Dikarya</taxon>
        <taxon>Ascomycota</taxon>
        <taxon>Pezizomycotina</taxon>
        <taxon>Pezizomycetes</taxon>
        <taxon>Pezizales</taxon>
        <taxon>Ascobolaceae</taxon>
        <taxon>Ascobolus</taxon>
    </lineage>
</organism>
<sequence length="224" mass="24429">MAGASAVAVYSTKEVFAEDRKPSEDAPKETLVQSLTPSFLKSDDTTTTEASAPRPTPEERLAGQIARARRFINVHVRLGQDMVAEKMDRYFELEHSVTDTIASLAPSKDSPEKILPGLLYVGVAGMAGALLVRRRNILLRGLTPLAFATGAAWAFIPETTRNTGDLLWRFEQKVPAVADTHLAVRKGIEEGLEWVETEAENAKKSVDQGVSKGKKAVEDLVRKG</sequence>
<evidence type="ECO:0000313" key="3">
    <source>
        <dbReference type="EMBL" id="RPA85374.1"/>
    </source>
</evidence>
<keyword evidence="4" id="KW-1185">Reference proteome</keyword>
<protein>
    <recommendedName>
        <fullName evidence="1">MICOS complex subunit</fullName>
    </recommendedName>
</protein>
<dbReference type="Pfam" id="PF09769">
    <property type="entry name" value="ApoO"/>
    <property type="match status" value="1"/>
</dbReference>
<feature type="compositionally biased region" description="Basic and acidic residues" evidence="2">
    <location>
        <begin position="215"/>
        <end position="224"/>
    </location>
</feature>
<dbReference type="PANTHER" id="PTHR28268">
    <property type="entry name" value="MICOS SUBUNIT MIC26"/>
    <property type="match status" value="1"/>
</dbReference>
<keyword evidence="1" id="KW-0496">Mitochondrion</keyword>
<dbReference type="Proteomes" id="UP000275078">
    <property type="component" value="Unassembled WGS sequence"/>
</dbReference>
<dbReference type="GO" id="GO:0042407">
    <property type="term" value="P:cristae formation"/>
    <property type="evidence" value="ECO:0007669"/>
    <property type="project" value="InterPro"/>
</dbReference>
<keyword evidence="1" id="KW-0472">Membrane</keyword>
<evidence type="ECO:0000256" key="1">
    <source>
        <dbReference type="RuleBase" id="RU363021"/>
    </source>
</evidence>
<dbReference type="GO" id="GO:0044284">
    <property type="term" value="C:mitochondrial crista junction"/>
    <property type="evidence" value="ECO:0007669"/>
    <property type="project" value="TreeGrafter"/>
</dbReference>